<proteinExistence type="predicted"/>
<protein>
    <submittedName>
        <fullName evidence="1">Uncharacterized protein</fullName>
    </submittedName>
</protein>
<reference evidence="1 2" key="1">
    <citation type="submission" date="2020-08" db="EMBL/GenBank/DDBJ databases">
        <title>Genome sequence of Diaphorobacter aerolatus KACC 16536T.</title>
        <authorList>
            <person name="Hyun D.-W."/>
            <person name="Bae J.-W."/>
        </authorList>
    </citation>
    <scope>NUCLEOTIDE SEQUENCE [LARGE SCALE GENOMIC DNA]</scope>
    <source>
        <strain evidence="1 2">KACC 16536</strain>
    </source>
</reference>
<evidence type="ECO:0000313" key="1">
    <source>
        <dbReference type="EMBL" id="QNP50436.1"/>
    </source>
</evidence>
<accession>A0A7H0GQ70</accession>
<dbReference type="EMBL" id="CP060783">
    <property type="protein sequence ID" value="QNP50436.1"/>
    <property type="molecule type" value="Genomic_DNA"/>
</dbReference>
<keyword evidence="2" id="KW-1185">Reference proteome</keyword>
<sequence>MRSAHQIKESENSGATCPFLVNMACDACGI</sequence>
<gene>
    <name evidence="1" type="ORF">H9K75_06620</name>
</gene>
<name>A0A7H0GQ70_9BURK</name>
<dbReference type="AlphaFoldDB" id="A0A7H0GQ70"/>
<organism evidence="1 2">
    <name type="scientific">Diaphorobacter aerolatus</name>
    <dbReference type="NCBI Taxonomy" id="1288495"/>
    <lineage>
        <taxon>Bacteria</taxon>
        <taxon>Pseudomonadati</taxon>
        <taxon>Pseudomonadota</taxon>
        <taxon>Betaproteobacteria</taxon>
        <taxon>Burkholderiales</taxon>
        <taxon>Comamonadaceae</taxon>
        <taxon>Diaphorobacter</taxon>
    </lineage>
</organism>
<evidence type="ECO:0000313" key="2">
    <source>
        <dbReference type="Proteomes" id="UP000516028"/>
    </source>
</evidence>
<dbReference type="KEGG" id="daer:H9K75_06620"/>
<dbReference type="Proteomes" id="UP000516028">
    <property type="component" value="Chromosome"/>
</dbReference>